<reference evidence="3 4" key="1">
    <citation type="submission" date="2017-09" db="EMBL/GenBank/DDBJ databases">
        <title>Genome sequencing of Besnoitia besnoiti strain Bb-Ger1.</title>
        <authorList>
            <person name="Schares G."/>
            <person name="Venepally P."/>
            <person name="Lorenzi H.A."/>
        </authorList>
    </citation>
    <scope>NUCLEOTIDE SEQUENCE [LARGE SCALE GENOMIC DNA]</scope>
    <source>
        <strain evidence="3 4">Bb-Ger1</strain>
    </source>
</reference>
<feature type="domain" description="YbaK/aminoacyl-tRNA synthetase-associated" evidence="2">
    <location>
        <begin position="99"/>
        <end position="225"/>
    </location>
</feature>
<proteinExistence type="predicted"/>
<dbReference type="CDD" id="cd04332">
    <property type="entry name" value="YbaK_like"/>
    <property type="match status" value="1"/>
</dbReference>
<dbReference type="InterPro" id="IPR036754">
    <property type="entry name" value="YbaK/aa-tRNA-synt-asso_dom_sf"/>
</dbReference>
<dbReference type="SUPFAM" id="SSF55826">
    <property type="entry name" value="YbaK/ProRS associated domain"/>
    <property type="match status" value="1"/>
</dbReference>
<dbReference type="RefSeq" id="XP_029217463.1">
    <property type="nucleotide sequence ID" value="XM_029366032.1"/>
</dbReference>
<dbReference type="Gene3D" id="3.90.960.10">
    <property type="entry name" value="YbaK/aminoacyl-tRNA synthetase-associated domain"/>
    <property type="match status" value="1"/>
</dbReference>
<dbReference type="VEuPathDB" id="ToxoDB:BESB_076710"/>
<evidence type="ECO:0000259" key="2">
    <source>
        <dbReference type="Pfam" id="PF04073"/>
    </source>
</evidence>
<dbReference type="EMBL" id="NWUJ01000008">
    <property type="protein sequence ID" value="PFH33454.1"/>
    <property type="molecule type" value="Genomic_DNA"/>
</dbReference>
<dbReference type="OrthoDB" id="330670at2759"/>
<dbReference type="GeneID" id="40312597"/>
<evidence type="ECO:0000313" key="4">
    <source>
        <dbReference type="Proteomes" id="UP000224006"/>
    </source>
</evidence>
<keyword evidence="4" id="KW-1185">Reference proteome</keyword>
<keyword evidence="3" id="KW-0436">Ligase</keyword>
<comment type="caution">
    <text evidence="3">The sequence shown here is derived from an EMBL/GenBank/DDBJ whole genome shotgun (WGS) entry which is preliminary data.</text>
</comment>
<dbReference type="Pfam" id="PF04073">
    <property type="entry name" value="tRNA_edit"/>
    <property type="match status" value="1"/>
</dbReference>
<feature type="region of interest" description="Disordered" evidence="1">
    <location>
        <begin position="1"/>
        <end position="55"/>
    </location>
</feature>
<gene>
    <name evidence="3" type="ORF">BESB_076710</name>
</gene>
<accession>A0A2A9M8G8</accession>
<protein>
    <submittedName>
        <fullName evidence="3">YbaK/proline-tRNA ligase associated domain-containing protein</fullName>
    </submittedName>
</protein>
<organism evidence="3 4">
    <name type="scientific">Besnoitia besnoiti</name>
    <name type="common">Apicomplexan protozoan</name>
    <dbReference type="NCBI Taxonomy" id="94643"/>
    <lineage>
        <taxon>Eukaryota</taxon>
        <taxon>Sar</taxon>
        <taxon>Alveolata</taxon>
        <taxon>Apicomplexa</taxon>
        <taxon>Conoidasida</taxon>
        <taxon>Coccidia</taxon>
        <taxon>Eucoccidiorida</taxon>
        <taxon>Eimeriorina</taxon>
        <taxon>Sarcocystidae</taxon>
        <taxon>Besnoitia</taxon>
    </lineage>
</organism>
<dbReference type="InterPro" id="IPR007214">
    <property type="entry name" value="YbaK/aa-tRNA-synth-assoc-dom"/>
</dbReference>
<evidence type="ECO:0000256" key="1">
    <source>
        <dbReference type="SAM" id="MobiDB-lite"/>
    </source>
</evidence>
<evidence type="ECO:0000313" key="3">
    <source>
        <dbReference type="EMBL" id="PFH33454.1"/>
    </source>
</evidence>
<dbReference type="PANTHER" id="PTHR30411">
    <property type="entry name" value="CYTOPLASMIC PROTEIN"/>
    <property type="match status" value="1"/>
</dbReference>
<dbReference type="GO" id="GO:0002161">
    <property type="term" value="F:aminoacyl-tRNA deacylase activity"/>
    <property type="evidence" value="ECO:0007669"/>
    <property type="project" value="InterPro"/>
</dbReference>
<dbReference type="KEGG" id="bbes:BESB_076710"/>
<dbReference type="STRING" id="94643.A0A2A9M8G8"/>
<dbReference type="Proteomes" id="UP000224006">
    <property type="component" value="Chromosome VII"/>
</dbReference>
<name>A0A2A9M8G8_BESBE</name>
<dbReference type="AlphaFoldDB" id="A0A2A9M8G8"/>
<dbReference type="PANTHER" id="PTHR30411:SF4">
    <property type="entry name" value="YBAK_AMINOACYL-TRNA SYNTHETASE-ASSOCIATED DOMAIN-CONTAINING PROTEIN"/>
    <property type="match status" value="1"/>
</dbReference>
<dbReference type="GO" id="GO:0016874">
    <property type="term" value="F:ligase activity"/>
    <property type="evidence" value="ECO:0007669"/>
    <property type="project" value="UniProtKB-KW"/>
</dbReference>
<feature type="compositionally biased region" description="Basic and acidic residues" evidence="1">
    <location>
        <begin position="244"/>
        <end position="276"/>
    </location>
</feature>
<sequence>MERPCDCAGCSPCRCSPCRCAKSEDLETPSTDASQASPSSSSSSSAASPLCGGAPASTEEKMRAFLTKHGVADFSIVQVPSHYYGISLEERRAMLNAPSIAHLCKTVVLENTKHIGVDDKLNSKYYMVVVQYIRKVNGERVKDLIKQVNADRGLKLGNKKLNFNFCRTSAELTGFVYNAITPFASKTEIPVIVDAPLLALQPPLLWLGGGEVDLKLRVSLADLMRIYDPLVGSVCFEQDEGDGEGGKGEGEADLARPAEQKGESEAAAGAKREAEA</sequence>
<feature type="compositionally biased region" description="Cys residues" evidence="1">
    <location>
        <begin position="7"/>
        <end position="18"/>
    </location>
</feature>
<feature type="compositionally biased region" description="Low complexity" evidence="1">
    <location>
        <begin position="29"/>
        <end position="55"/>
    </location>
</feature>
<feature type="region of interest" description="Disordered" evidence="1">
    <location>
        <begin position="238"/>
        <end position="276"/>
    </location>
</feature>